<evidence type="ECO:0000313" key="5">
    <source>
        <dbReference type="EMBL" id="MCY6370868.1"/>
    </source>
</evidence>
<reference evidence="5" key="1">
    <citation type="submission" date="2022-12" db="EMBL/GenBank/DDBJ databases">
        <authorList>
            <person name="Wang J."/>
        </authorList>
    </citation>
    <scope>NUCLEOTIDE SEQUENCE</scope>
    <source>
        <strain evidence="5">HY-42-06</strain>
    </source>
</reference>
<dbReference type="InterPro" id="IPR036388">
    <property type="entry name" value="WH-like_DNA-bd_sf"/>
</dbReference>
<dbReference type="InterPro" id="IPR011991">
    <property type="entry name" value="ArsR-like_HTH"/>
</dbReference>
<organism evidence="5 6">
    <name type="scientific">Clostridium ganghwense</name>
    <dbReference type="NCBI Taxonomy" id="312089"/>
    <lineage>
        <taxon>Bacteria</taxon>
        <taxon>Bacillati</taxon>
        <taxon>Bacillota</taxon>
        <taxon>Clostridia</taxon>
        <taxon>Eubacteriales</taxon>
        <taxon>Clostridiaceae</taxon>
        <taxon>Clostridium</taxon>
    </lineage>
</organism>
<dbReference type="Proteomes" id="UP001079657">
    <property type="component" value="Unassembled WGS sequence"/>
</dbReference>
<dbReference type="RefSeq" id="WP_268049713.1">
    <property type="nucleotide sequence ID" value="NZ_JAPQES010000003.1"/>
</dbReference>
<evidence type="ECO:0000259" key="4">
    <source>
        <dbReference type="PROSITE" id="PS50987"/>
    </source>
</evidence>
<name>A0ABT4CP86_9CLOT</name>
<comment type="caution">
    <text evidence="5">The sequence shown here is derived from an EMBL/GenBank/DDBJ whole genome shotgun (WGS) entry which is preliminary data.</text>
</comment>
<keyword evidence="2" id="KW-0238">DNA-binding</keyword>
<sequence length="97" mass="11261">MDNNFQKYNELAELLKVIAHPVRLCIIRGLLEKGKCNVSTMQHCLDIPQPTVSRHLQKLKNCNIIKGERNGLEINYKVCNEKVIKLIDLLFEEENDQ</sequence>
<feature type="domain" description="HTH arsR-type" evidence="4">
    <location>
        <begin position="3"/>
        <end position="97"/>
    </location>
</feature>
<evidence type="ECO:0000313" key="6">
    <source>
        <dbReference type="Proteomes" id="UP001079657"/>
    </source>
</evidence>
<proteinExistence type="predicted"/>
<evidence type="ECO:0000256" key="2">
    <source>
        <dbReference type="ARBA" id="ARBA00023125"/>
    </source>
</evidence>
<dbReference type="SMART" id="SM00418">
    <property type="entry name" value="HTH_ARSR"/>
    <property type="match status" value="1"/>
</dbReference>
<evidence type="ECO:0000256" key="3">
    <source>
        <dbReference type="ARBA" id="ARBA00023163"/>
    </source>
</evidence>
<dbReference type="EMBL" id="JAPQES010000003">
    <property type="protein sequence ID" value="MCY6370868.1"/>
    <property type="molecule type" value="Genomic_DNA"/>
</dbReference>
<dbReference type="Gene3D" id="1.10.10.10">
    <property type="entry name" value="Winged helix-like DNA-binding domain superfamily/Winged helix DNA-binding domain"/>
    <property type="match status" value="1"/>
</dbReference>
<dbReference type="PROSITE" id="PS50987">
    <property type="entry name" value="HTH_ARSR_2"/>
    <property type="match status" value="1"/>
</dbReference>
<dbReference type="PANTHER" id="PTHR43132">
    <property type="entry name" value="ARSENICAL RESISTANCE OPERON REPRESSOR ARSR-RELATED"/>
    <property type="match status" value="1"/>
</dbReference>
<dbReference type="InterPro" id="IPR051011">
    <property type="entry name" value="Metal_resp_trans_reg"/>
</dbReference>
<dbReference type="InterPro" id="IPR001845">
    <property type="entry name" value="HTH_ArsR_DNA-bd_dom"/>
</dbReference>
<keyword evidence="1" id="KW-0805">Transcription regulation</keyword>
<dbReference type="Pfam" id="PF12840">
    <property type="entry name" value="HTH_20"/>
    <property type="match status" value="1"/>
</dbReference>
<gene>
    <name evidence="5" type="ORF">OXH55_09515</name>
</gene>
<keyword evidence="6" id="KW-1185">Reference proteome</keyword>
<dbReference type="CDD" id="cd00090">
    <property type="entry name" value="HTH_ARSR"/>
    <property type="match status" value="1"/>
</dbReference>
<dbReference type="PRINTS" id="PR00778">
    <property type="entry name" value="HTHARSR"/>
</dbReference>
<protein>
    <submittedName>
        <fullName evidence="5">Metalloregulator ArsR/SmtB family transcription factor</fullName>
    </submittedName>
</protein>
<dbReference type="NCBIfam" id="NF033788">
    <property type="entry name" value="HTH_metalloreg"/>
    <property type="match status" value="1"/>
</dbReference>
<dbReference type="InterPro" id="IPR036390">
    <property type="entry name" value="WH_DNA-bd_sf"/>
</dbReference>
<keyword evidence="3" id="KW-0804">Transcription</keyword>
<dbReference type="SUPFAM" id="SSF46785">
    <property type="entry name" value="Winged helix' DNA-binding domain"/>
    <property type="match status" value="1"/>
</dbReference>
<accession>A0ABT4CP86</accession>
<dbReference type="PANTHER" id="PTHR43132:SF2">
    <property type="entry name" value="ARSENICAL RESISTANCE OPERON REPRESSOR ARSR-RELATED"/>
    <property type="match status" value="1"/>
</dbReference>
<evidence type="ECO:0000256" key="1">
    <source>
        <dbReference type="ARBA" id="ARBA00023015"/>
    </source>
</evidence>